<accession>A0ABQ9Y340</accession>
<evidence type="ECO:0000256" key="1">
    <source>
        <dbReference type="SAM" id="MobiDB-lite"/>
    </source>
</evidence>
<keyword evidence="3" id="KW-0732">Signal</keyword>
<feature type="chain" id="PRO_5045593426" description="Right handed beta helix domain-containing protein" evidence="3">
    <location>
        <begin position="16"/>
        <end position="694"/>
    </location>
</feature>
<feature type="signal peptide" evidence="3">
    <location>
        <begin position="1"/>
        <end position="15"/>
    </location>
</feature>
<dbReference type="SUPFAM" id="SSF51126">
    <property type="entry name" value="Pectin lyase-like"/>
    <property type="match status" value="1"/>
</dbReference>
<sequence length="694" mass="77654">MLIYSLISLICSLETDILLTDIIPQPLTENLTLSLLEVDYIGEGIIFDNFFVYLEGTGPDTVIKSSTAGGAVEIPEERNEDALLPIFTIRTSNTEIVQFFLTIEDGRYFASLDGYGSLRLSQFRLSTNLVNTPLFHVELGSLYLEDSKLDFMLMYAPLVEAVEPPPIDPEIEGMWFVGPIMKPHISLDNMTFEQAKVERNTRLIAFDHVKSITLRNSLFDRVHYFGDDEFEPQVTTDMIELQVVNTTFLNVTNALTGILCQHRVEIVNIEDSKFLVGHELSSHDSESFIAPHYTIARCTFRDIHRQNPLDFFSFYSAESVVVEESTFENIRSDYPGGALVLTDVATVEIKGCQFLNCSSASEGGGAVLLEGCGEDHVDISETLFERNSMPEMVEHTYGPLAHGGAILIQSVKGQIKISNCTFSENGYSYKRNQTIKAEPEEEEEDVETRERPHHGKGKHHGRAKHHGDKEHHRNKTHEEHHEHRRILDEANSNDEAVRQHLCGGAIAVIEKPFTSFNPLVSIVDSTFADNEGYGAVFVGEKYTFGKNIVMDNNEFLDGQSILYGYPSGIKATCEGCLRNIALGFTAIFVSIFVVISTLVLICCCCCCYHHHKKESQTQTPAQQQIRPQTVYLPPPPQPVQPNAYYPPAPMYYPSAPQQQQVLMYPPPVAYAVPTQAPPPTAARPTYSAVLINKE</sequence>
<evidence type="ECO:0000313" key="5">
    <source>
        <dbReference type="EMBL" id="KAK2958162.1"/>
    </source>
</evidence>
<feature type="region of interest" description="Disordered" evidence="1">
    <location>
        <begin position="434"/>
        <end position="484"/>
    </location>
</feature>
<dbReference type="EMBL" id="JARBJD010000040">
    <property type="protein sequence ID" value="KAK2958162.1"/>
    <property type="molecule type" value="Genomic_DNA"/>
</dbReference>
<reference evidence="5 6" key="1">
    <citation type="journal article" date="2022" name="bioRxiv">
        <title>Genomics of Preaxostyla Flagellates Illuminates Evolutionary Transitions and the Path Towards Mitochondrial Loss.</title>
        <authorList>
            <person name="Novak L.V.F."/>
            <person name="Treitli S.C."/>
            <person name="Pyrih J."/>
            <person name="Halakuc P."/>
            <person name="Pipaliya S.V."/>
            <person name="Vacek V."/>
            <person name="Brzon O."/>
            <person name="Soukal P."/>
            <person name="Eme L."/>
            <person name="Dacks J.B."/>
            <person name="Karnkowska A."/>
            <person name="Elias M."/>
            <person name="Hampl V."/>
        </authorList>
    </citation>
    <scope>NUCLEOTIDE SEQUENCE [LARGE SCALE GENOMIC DNA]</scope>
    <source>
        <strain evidence="5">NAU3</strain>
        <tissue evidence="5">Gut</tissue>
    </source>
</reference>
<keyword evidence="2" id="KW-0472">Membrane</keyword>
<dbReference type="InterPro" id="IPR039448">
    <property type="entry name" value="Beta_helix"/>
</dbReference>
<dbReference type="Pfam" id="PF13229">
    <property type="entry name" value="Beta_helix"/>
    <property type="match status" value="1"/>
</dbReference>
<keyword evidence="2" id="KW-0812">Transmembrane</keyword>
<dbReference type="Proteomes" id="UP001281761">
    <property type="component" value="Unassembled WGS sequence"/>
</dbReference>
<dbReference type="PANTHER" id="PTHR11319:SF35">
    <property type="entry name" value="OUTER MEMBRANE PROTEIN PMPC-RELATED"/>
    <property type="match status" value="1"/>
</dbReference>
<dbReference type="InterPro" id="IPR011050">
    <property type="entry name" value="Pectin_lyase_fold/virulence"/>
</dbReference>
<feature type="domain" description="Right handed beta helix" evidence="4">
    <location>
        <begin position="258"/>
        <end position="427"/>
    </location>
</feature>
<dbReference type="PANTHER" id="PTHR11319">
    <property type="entry name" value="G PROTEIN-COUPLED RECEPTOR-RELATED"/>
    <property type="match status" value="1"/>
</dbReference>
<organism evidence="5 6">
    <name type="scientific">Blattamonas nauphoetae</name>
    <dbReference type="NCBI Taxonomy" id="2049346"/>
    <lineage>
        <taxon>Eukaryota</taxon>
        <taxon>Metamonada</taxon>
        <taxon>Preaxostyla</taxon>
        <taxon>Oxymonadida</taxon>
        <taxon>Blattamonas</taxon>
    </lineage>
</organism>
<evidence type="ECO:0000259" key="4">
    <source>
        <dbReference type="Pfam" id="PF13229"/>
    </source>
</evidence>
<gene>
    <name evidence="5" type="ORF">BLNAU_6866</name>
</gene>
<dbReference type="Gene3D" id="2.160.20.10">
    <property type="entry name" value="Single-stranded right-handed beta-helix, Pectin lyase-like"/>
    <property type="match status" value="1"/>
</dbReference>
<keyword evidence="6" id="KW-1185">Reference proteome</keyword>
<dbReference type="InterPro" id="IPR012334">
    <property type="entry name" value="Pectin_lyas_fold"/>
</dbReference>
<feature type="transmembrane region" description="Helical" evidence="2">
    <location>
        <begin position="580"/>
        <end position="608"/>
    </location>
</feature>
<evidence type="ECO:0000313" key="6">
    <source>
        <dbReference type="Proteomes" id="UP001281761"/>
    </source>
</evidence>
<evidence type="ECO:0000256" key="2">
    <source>
        <dbReference type="SAM" id="Phobius"/>
    </source>
</evidence>
<comment type="caution">
    <text evidence="5">The sequence shown here is derived from an EMBL/GenBank/DDBJ whole genome shotgun (WGS) entry which is preliminary data.</text>
</comment>
<protein>
    <recommendedName>
        <fullName evidence="4">Right handed beta helix domain-containing protein</fullName>
    </recommendedName>
</protein>
<proteinExistence type="predicted"/>
<evidence type="ECO:0000256" key="3">
    <source>
        <dbReference type="SAM" id="SignalP"/>
    </source>
</evidence>
<feature type="compositionally biased region" description="Basic residues" evidence="1">
    <location>
        <begin position="451"/>
        <end position="466"/>
    </location>
</feature>
<feature type="compositionally biased region" description="Basic and acidic residues" evidence="1">
    <location>
        <begin position="467"/>
        <end position="484"/>
    </location>
</feature>
<name>A0ABQ9Y340_9EUKA</name>
<keyword evidence="2" id="KW-1133">Transmembrane helix</keyword>